<organism evidence="1 2">
    <name type="scientific">Flavobacterium arsenatis</name>
    <dbReference type="NCBI Taxonomy" id="1484332"/>
    <lineage>
        <taxon>Bacteria</taxon>
        <taxon>Pseudomonadati</taxon>
        <taxon>Bacteroidota</taxon>
        <taxon>Flavobacteriia</taxon>
        <taxon>Flavobacteriales</taxon>
        <taxon>Flavobacteriaceae</taxon>
        <taxon>Flavobacterium</taxon>
    </lineage>
</organism>
<evidence type="ECO:0000313" key="1">
    <source>
        <dbReference type="EMBL" id="MDR6968092.1"/>
    </source>
</evidence>
<proteinExistence type="predicted"/>
<evidence type="ECO:0000313" key="2">
    <source>
        <dbReference type="Proteomes" id="UP001255185"/>
    </source>
</evidence>
<protein>
    <submittedName>
        <fullName evidence="1">Uncharacterized protein</fullName>
    </submittedName>
</protein>
<name>A0ABU1TR78_9FLAO</name>
<dbReference type="RefSeq" id="WP_310026534.1">
    <property type="nucleotide sequence ID" value="NZ_JAVDVI010000008.1"/>
</dbReference>
<dbReference type="EMBL" id="JAVDVI010000008">
    <property type="protein sequence ID" value="MDR6968092.1"/>
    <property type="molecule type" value="Genomic_DNA"/>
</dbReference>
<keyword evidence="2" id="KW-1185">Reference proteome</keyword>
<dbReference type="Proteomes" id="UP001255185">
    <property type="component" value="Unassembled WGS sequence"/>
</dbReference>
<comment type="caution">
    <text evidence="1">The sequence shown here is derived from an EMBL/GenBank/DDBJ whole genome shotgun (WGS) entry which is preliminary data.</text>
</comment>
<reference evidence="1 2" key="1">
    <citation type="submission" date="2023-07" db="EMBL/GenBank/DDBJ databases">
        <title>Sorghum-associated microbial communities from plants grown in Nebraska, USA.</title>
        <authorList>
            <person name="Schachtman D."/>
        </authorList>
    </citation>
    <scope>NUCLEOTIDE SEQUENCE [LARGE SCALE GENOMIC DNA]</scope>
    <source>
        <strain evidence="1 2">3773</strain>
    </source>
</reference>
<gene>
    <name evidence="1" type="ORF">J2X31_002107</name>
</gene>
<accession>A0ABU1TR78</accession>
<sequence>MKNLSILSLLLLIDAFGFQENLNVEKQTFIKKDSKIQQIDYKNSKTNEVKINYRRPAFTENSKAVLLKGYATYLDQYKKIVNHLMDGLHLMTPDFTGYTNNDLPYPKNYEYTFGNSEKKRSPYSELKDSCPHAKNKTGLWWPYRILERQHRIKIVGTFEKKR</sequence>